<feature type="transmembrane region" description="Helical" evidence="1">
    <location>
        <begin position="34"/>
        <end position="55"/>
    </location>
</feature>
<evidence type="ECO:0000256" key="1">
    <source>
        <dbReference type="SAM" id="Phobius"/>
    </source>
</evidence>
<keyword evidence="1" id="KW-0472">Membrane</keyword>
<evidence type="ECO:0000313" key="2">
    <source>
        <dbReference type="EMBL" id="UDL15991.1"/>
    </source>
</evidence>
<dbReference type="EMBL" id="OK040790">
    <property type="protein sequence ID" value="UDL15991.1"/>
    <property type="molecule type" value="Genomic_DNA"/>
</dbReference>
<feature type="transmembrane region" description="Helical" evidence="1">
    <location>
        <begin position="6"/>
        <end position="22"/>
    </location>
</feature>
<evidence type="ECO:0000313" key="3">
    <source>
        <dbReference type="Proteomes" id="UP000827768"/>
    </source>
</evidence>
<dbReference type="RefSeq" id="YP_010755231.1">
    <property type="nucleotide sequence ID" value="NC_073468.1"/>
</dbReference>
<gene>
    <name evidence="2" type="primary">241</name>
    <name evidence="2" type="ORF">SEA_PUMPERNICKEL_241</name>
</gene>
<accession>A0AAE9C2Z5</accession>
<dbReference type="GeneID" id="80019882"/>
<reference evidence="2" key="1">
    <citation type="submission" date="2021-09" db="EMBL/GenBank/DDBJ databases">
        <authorList>
            <person name="Andersen S.H."/>
            <person name="Beall E.A."/>
            <person name="Cappelle B."/>
            <person name="Falteisek K.J."/>
            <person name="Fenske B.A."/>
            <person name="Gansluckner N.W."/>
            <person name="Gilbertson S.M."/>
            <person name="Krings K.J."/>
            <person name="Mobeck M."/>
            <person name="Odeku J.O."/>
            <person name="Poncelet M.E."/>
            <person name="Rohr J.R."/>
            <person name="Rolands L."/>
            <person name="Whipple C.D."/>
            <person name="Whipple E.M."/>
            <person name="Spring A.M."/>
            <person name="Klyczek K."/>
            <person name="Garlena R.A."/>
            <person name="Russell D.A."/>
            <person name="Pope W.H."/>
            <person name="Jacobs-Sera D."/>
            <person name="Hatfull G.F."/>
        </authorList>
    </citation>
    <scope>NUCLEOTIDE SEQUENCE</scope>
</reference>
<name>A0AAE9C2Z5_9CAUD</name>
<keyword evidence="1" id="KW-0812">Transmembrane</keyword>
<protein>
    <submittedName>
        <fullName evidence="2">Membrane protein</fullName>
    </submittedName>
</protein>
<dbReference type="KEGG" id="vg:80019882"/>
<sequence>MYFWIIWAVVAAAGITWGILYYRYSYWYQAWYHIFNGIWGGVVAGFFIALIVGFIGANNTLSGNEWVVVEEDELVALATQQETEGSASMLFFVGYAQVDDVRTAYWTTRDDEGIIEMKSQNAESIRVREVETQPKYIVESRVDDGHVWLPWDVWGMTNRKTLEIPEGTITQNYEFQP</sequence>
<dbReference type="Proteomes" id="UP000827768">
    <property type="component" value="Segment"/>
</dbReference>
<keyword evidence="1" id="KW-1133">Transmembrane helix</keyword>
<proteinExistence type="predicted"/>
<organism evidence="2 3">
    <name type="scientific">Microbacterium phage Pumpernickel</name>
    <dbReference type="NCBI Taxonomy" id="2885983"/>
    <lineage>
        <taxon>Viruses</taxon>
        <taxon>Duplodnaviria</taxon>
        <taxon>Heunggongvirae</taxon>
        <taxon>Uroviricota</taxon>
        <taxon>Caudoviricetes</taxon>
        <taxon>Pumpernickelvirus</taxon>
        <taxon>Pumpernickelvirus pumpernickel</taxon>
    </lineage>
</organism>
<keyword evidence="3" id="KW-1185">Reference proteome</keyword>